<evidence type="ECO:0000313" key="2">
    <source>
        <dbReference type="EMBL" id="OSC24234.1"/>
    </source>
</evidence>
<dbReference type="EMBL" id="NCXO01000080">
    <property type="protein sequence ID" value="OSC24234.1"/>
    <property type="molecule type" value="Genomic_DNA"/>
</dbReference>
<dbReference type="InterPro" id="IPR010427">
    <property type="entry name" value="DUF1023"/>
</dbReference>
<dbReference type="RefSeq" id="WP_069390696.1">
    <property type="nucleotide sequence ID" value="NZ_AP022594.1"/>
</dbReference>
<gene>
    <name evidence="2" type="ORF">B8W67_19590</name>
</gene>
<dbReference type="Pfam" id="PF06259">
    <property type="entry name" value="Abhydrolase_8"/>
    <property type="match status" value="1"/>
</dbReference>
<dbReference type="AlphaFoldDB" id="A0A7I7SH07"/>
<comment type="caution">
    <text evidence="2">The sequence shown here is derived from an EMBL/GenBank/DDBJ whole genome shotgun (WGS) entry which is preliminary data.</text>
</comment>
<protein>
    <recommendedName>
        <fullName evidence="1">DUF1023 domain-containing protein</fullName>
    </recommendedName>
</protein>
<evidence type="ECO:0000259" key="1">
    <source>
        <dbReference type="Pfam" id="PF06259"/>
    </source>
</evidence>
<sequence length="545" mass="58143">MLTIADIRRWDADAVRAVFHAAIDRAAITASVSRELGALQVFATWGGATAQAAQHANAQLRQDLDAHGAEAVVVAHAASRAADGIEHVQHELSALETYAHDRKLAIDPINDLLIPAAGSDGYTADMAIAKRELQPFLAKILDTANAINVQLAAAINMADGDLPVPAGLHDDRPAVQMALYSGLPEDPEELHTVWAMLTPAEKDLFYRHDHGIGNLPGVSFVDKNHYNRRHLNELLAAATAERDRLAAEHPDWAAFGPTVDERESGSPEWLVWSTRWDEITRTINGYTAVQQGLLGQDGVPRFLSMLDDHGHAAITIGDPDHATRNAVFVPGTGQDLRRWQSSDHKSAAMYRAALAANPRLRPQDLSVTTWMGYDRPMSLLEAGWPDRAHSGAVPLDRFEEGMRASHTGPRSLNTVIGHSYGSVVVGDAASAGHHLDVDNVVAVGSPGMLVNHAADLDLNPGATVYAMEARNDIVRLGAGGFGFGLGLCPPYDPAFGAVLLAADPGPTFAGVFPSVDAHSSYWNDDNVALANLGAVIAGVRPPAPA</sequence>
<dbReference type="Proteomes" id="UP000193577">
    <property type="component" value="Unassembled WGS sequence"/>
</dbReference>
<dbReference type="OrthoDB" id="5969911at2"/>
<accession>A0A7I7SH07</accession>
<evidence type="ECO:0000313" key="3">
    <source>
        <dbReference type="Proteomes" id="UP000193577"/>
    </source>
</evidence>
<name>A0A7I7SH07_9MYCO</name>
<proteinExistence type="predicted"/>
<keyword evidence="3" id="KW-1185">Reference proteome</keyword>
<reference evidence="2 3" key="1">
    <citation type="submission" date="2017-04" db="EMBL/GenBank/DDBJ databases">
        <title>The new phylogeny of genus Mycobacterium.</title>
        <authorList>
            <person name="Tortoli E."/>
            <person name="Trovato A."/>
            <person name="Cirillo D.M."/>
        </authorList>
    </citation>
    <scope>NUCLEOTIDE SEQUENCE [LARGE SCALE GENOMIC DNA]</scope>
    <source>
        <strain evidence="2 3">KCTC 19819</strain>
    </source>
</reference>
<organism evidence="2 3">
    <name type="scientific">Mycolicibacillus koreensis</name>
    <dbReference type="NCBI Taxonomy" id="1069220"/>
    <lineage>
        <taxon>Bacteria</taxon>
        <taxon>Bacillati</taxon>
        <taxon>Actinomycetota</taxon>
        <taxon>Actinomycetes</taxon>
        <taxon>Mycobacteriales</taxon>
        <taxon>Mycobacteriaceae</taxon>
        <taxon>Mycolicibacillus</taxon>
    </lineage>
</organism>
<feature type="domain" description="DUF1023" evidence="1">
    <location>
        <begin position="309"/>
        <end position="475"/>
    </location>
</feature>